<accession>A0A059T694</accession>
<gene>
    <name evidence="1" type="ORF">LP114_039</name>
</gene>
<evidence type="ECO:0000313" key="2">
    <source>
        <dbReference type="Proteomes" id="UP000026991"/>
    </source>
</evidence>
<protein>
    <submittedName>
        <fullName evidence="1">Uncharacterized protein</fullName>
    </submittedName>
</protein>
<dbReference type="Proteomes" id="UP000026991">
    <property type="component" value="Segment"/>
</dbReference>
<sequence>MKNRERAKELRIALHDILDQHPEINDYNDVWQEELDWCKEVMELGKELAELEEIGKGYDRKLSCTSLANYTLSNYYRDLKAKKTHDAVADLWGVPKTSLRTWVLEKGGTYKPTRGKYLGMTITKENNPYEPASKYTKKPRGLDD</sequence>
<dbReference type="OrthoDB" id="11616at10239"/>
<dbReference type="EMBL" id="KJ094021">
    <property type="protein sequence ID" value="AHL18627.1"/>
    <property type="molecule type" value="Genomic_DNA"/>
</dbReference>
<dbReference type="RefSeq" id="YP_009045093.1">
    <property type="nucleotide sequence ID" value="NC_024392.1"/>
</dbReference>
<evidence type="ECO:0000313" key="1">
    <source>
        <dbReference type="EMBL" id="AHL18627.1"/>
    </source>
</evidence>
<dbReference type="KEGG" id="vg:19736211"/>
<keyword evidence="2" id="KW-1185">Reference proteome</keyword>
<reference evidence="1 2" key="1">
    <citation type="journal article" date="2014" name="Appl. Environ. Microbiol.">
        <title>Comparative genomic and morphological analysis of Listeria phages isolated from farm environments.</title>
        <authorList>
            <person name="Denes T."/>
            <person name="Vongkamjan K."/>
            <person name="Ackermann H.W."/>
            <person name="Moreno Switt A.I."/>
            <person name="Wiedmann M."/>
            <person name="den Bakker H.C."/>
        </authorList>
    </citation>
    <scope>NUCLEOTIDE SEQUENCE [LARGE SCALE GENOMIC DNA]</scope>
</reference>
<dbReference type="GeneID" id="19736211"/>
<name>A0A059T694_9CAUD</name>
<proteinExistence type="predicted"/>
<organism evidence="1 2">
    <name type="scientific">Listeria phage LP-114</name>
    <dbReference type="NCBI Taxonomy" id="1458857"/>
    <lineage>
        <taxon>Viruses</taxon>
        <taxon>Duplodnaviria</taxon>
        <taxon>Heunggongvirae</taxon>
        <taxon>Uroviricota</taxon>
        <taxon>Caudoviricetes</taxon>
        <taxon>Homburgvirus</taxon>
        <taxon>Homburgvirus LP114</taxon>
    </lineage>
</organism>